<sequence>MASLLRPRPLLGHPFRLLLSTVKYFAVLHLFWEYGYSLGPAQGPSMLPTIQVADEWMLTSKRHRHGRGVAVGDLVVYKIPIFPDMDGMKRVLGMPGDYVLIDSPESGSDAMIQVPQGHCWLVGDNLPTSRDSRMFGPVPLALVSGKVIATLRSPGPGFEFKWITNPLKSYSSTT</sequence>
<keyword evidence="3" id="KW-0378">Hydrolase</keyword>
<dbReference type="OrthoDB" id="308440at2759"/>
<feature type="active site" evidence="7">
    <location>
        <position position="45"/>
    </location>
</feature>
<evidence type="ECO:0000256" key="7">
    <source>
        <dbReference type="PIRSR" id="PIRSR600223-1"/>
    </source>
</evidence>
<feature type="domain" description="Peptidase S26" evidence="8">
    <location>
        <begin position="21"/>
        <end position="101"/>
    </location>
</feature>
<dbReference type="FunFam" id="2.10.109.10:FF:000015">
    <property type="entry name" value="Mitochondrial inner membrane protease subunit 1"/>
    <property type="match status" value="1"/>
</dbReference>
<dbReference type="InParanoid" id="A0A1J7JIL6"/>
<evidence type="ECO:0000256" key="6">
    <source>
        <dbReference type="ARBA" id="ARBA00038445"/>
    </source>
</evidence>
<evidence type="ECO:0000259" key="8">
    <source>
        <dbReference type="Pfam" id="PF10502"/>
    </source>
</evidence>
<dbReference type="EMBL" id="KV875097">
    <property type="protein sequence ID" value="OIW29608.1"/>
    <property type="molecule type" value="Genomic_DNA"/>
</dbReference>
<feature type="active site" evidence="7">
    <location>
        <position position="89"/>
    </location>
</feature>
<proteinExistence type="inferred from homology"/>
<evidence type="ECO:0000256" key="5">
    <source>
        <dbReference type="ARBA" id="ARBA00023136"/>
    </source>
</evidence>
<dbReference type="AlphaFoldDB" id="A0A1J7JIL6"/>
<reference evidence="9 10" key="1">
    <citation type="submission" date="2016-10" db="EMBL/GenBank/DDBJ databases">
        <title>Draft genome sequence of Coniochaeta ligniaria NRRL30616, a lignocellulolytic fungus for bioabatement of inhibitors in plant biomass hydrolysates.</title>
        <authorList>
            <consortium name="DOE Joint Genome Institute"/>
            <person name="Jimenez D.J."/>
            <person name="Hector R.E."/>
            <person name="Riley R."/>
            <person name="Sun H."/>
            <person name="Grigoriev I.V."/>
            <person name="Van Elsas J.D."/>
            <person name="Nichols N.N."/>
        </authorList>
    </citation>
    <scope>NUCLEOTIDE SEQUENCE [LARGE SCALE GENOMIC DNA]</scope>
    <source>
        <strain evidence="9 10">NRRL 30616</strain>
    </source>
</reference>
<dbReference type="InterPro" id="IPR000223">
    <property type="entry name" value="Pept_S26A_signal_pept_1"/>
</dbReference>
<accession>A0A1J7JIL6</accession>
<comment type="similarity">
    <text evidence="6">Belongs to the peptidase S26 family. IMP1 subfamily.</text>
</comment>
<dbReference type="InterPro" id="IPR036286">
    <property type="entry name" value="LexA/Signal_pep-like_sf"/>
</dbReference>
<protein>
    <submittedName>
        <fullName evidence="9">LexA/Signal peptidase</fullName>
    </submittedName>
</protein>
<dbReference type="PRINTS" id="PR00727">
    <property type="entry name" value="LEADERPTASE"/>
</dbReference>
<dbReference type="Proteomes" id="UP000182658">
    <property type="component" value="Unassembled WGS sequence"/>
</dbReference>
<dbReference type="GO" id="GO:0004252">
    <property type="term" value="F:serine-type endopeptidase activity"/>
    <property type="evidence" value="ECO:0007669"/>
    <property type="project" value="InterPro"/>
</dbReference>
<dbReference type="FunCoup" id="A0A1J7JIL6">
    <property type="interactions" value="389"/>
</dbReference>
<keyword evidence="10" id="KW-1185">Reference proteome</keyword>
<dbReference type="Gene3D" id="2.10.109.10">
    <property type="entry name" value="Umud Fragment, subunit A"/>
    <property type="match status" value="1"/>
</dbReference>
<dbReference type="GO" id="GO:0006465">
    <property type="term" value="P:signal peptide processing"/>
    <property type="evidence" value="ECO:0007669"/>
    <property type="project" value="InterPro"/>
</dbReference>
<comment type="subcellular location">
    <subcellularLocation>
        <location evidence="1">Mitochondrion inner membrane</location>
    </subcellularLocation>
</comment>
<dbReference type="InterPro" id="IPR019757">
    <property type="entry name" value="Pept_S26A_signal_pept_1_Lys-AS"/>
</dbReference>
<dbReference type="InterPro" id="IPR019533">
    <property type="entry name" value="Peptidase_S26"/>
</dbReference>
<dbReference type="InterPro" id="IPR052064">
    <property type="entry name" value="Mito_IMP1_subunit"/>
</dbReference>
<dbReference type="PANTHER" id="PTHR12383:SF16">
    <property type="entry name" value="MITOCHONDRIAL INNER MEMBRANE PROTEASE SUBUNIT 1"/>
    <property type="match status" value="1"/>
</dbReference>
<feature type="domain" description="Peptidase S26" evidence="8">
    <location>
        <begin position="113"/>
        <end position="149"/>
    </location>
</feature>
<keyword evidence="5" id="KW-0472">Membrane</keyword>
<evidence type="ECO:0000256" key="4">
    <source>
        <dbReference type="ARBA" id="ARBA00023128"/>
    </source>
</evidence>
<gene>
    <name evidence="9" type="ORF">CONLIGDRAFT_631687</name>
</gene>
<dbReference type="PROSITE" id="PS00760">
    <property type="entry name" value="SPASE_I_2"/>
    <property type="match status" value="1"/>
</dbReference>
<dbReference type="CDD" id="cd06530">
    <property type="entry name" value="S26_SPase_I"/>
    <property type="match status" value="1"/>
</dbReference>
<evidence type="ECO:0000256" key="3">
    <source>
        <dbReference type="ARBA" id="ARBA00022801"/>
    </source>
</evidence>
<keyword evidence="4" id="KW-0496">Mitochondrion</keyword>
<name>A0A1J7JIL6_9PEZI</name>
<evidence type="ECO:0000313" key="9">
    <source>
        <dbReference type="EMBL" id="OIW29608.1"/>
    </source>
</evidence>
<organism evidence="9 10">
    <name type="scientific">Coniochaeta ligniaria NRRL 30616</name>
    <dbReference type="NCBI Taxonomy" id="1408157"/>
    <lineage>
        <taxon>Eukaryota</taxon>
        <taxon>Fungi</taxon>
        <taxon>Dikarya</taxon>
        <taxon>Ascomycota</taxon>
        <taxon>Pezizomycotina</taxon>
        <taxon>Sordariomycetes</taxon>
        <taxon>Sordariomycetidae</taxon>
        <taxon>Coniochaetales</taxon>
        <taxon>Coniochaetaceae</taxon>
        <taxon>Coniochaeta</taxon>
    </lineage>
</organism>
<keyword evidence="2" id="KW-0999">Mitochondrion inner membrane</keyword>
<dbReference type="GO" id="GO:0006627">
    <property type="term" value="P:protein processing involved in protein targeting to mitochondrion"/>
    <property type="evidence" value="ECO:0007669"/>
    <property type="project" value="EnsemblFungi"/>
</dbReference>
<dbReference type="PANTHER" id="PTHR12383">
    <property type="entry name" value="PROTEASE FAMILY S26 MITOCHONDRIAL INNER MEMBRANE PROTEASE-RELATED"/>
    <property type="match status" value="1"/>
</dbReference>
<dbReference type="SUPFAM" id="SSF51306">
    <property type="entry name" value="LexA/Signal peptidase"/>
    <property type="match status" value="1"/>
</dbReference>
<dbReference type="Pfam" id="PF10502">
    <property type="entry name" value="Peptidase_S26"/>
    <property type="match status" value="2"/>
</dbReference>
<evidence type="ECO:0000256" key="2">
    <source>
        <dbReference type="ARBA" id="ARBA00022792"/>
    </source>
</evidence>
<evidence type="ECO:0000256" key="1">
    <source>
        <dbReference type="ARBA" id="ARBA00004273"/>
    </source>
</evidence>
<dbReference type="STRING" id="1408157.A0A1J7JIL6"/>
<evidence type="ECO:0000313" key="10">
    <source>
        <dbReference type="Proteomes" id="UP000182658"/>
    </source>
</evidence>
<dbReference type="GO" id="GO:0042720">
    <property type="term" value="C:mitochondrial inner membrane peptidase complex"/>
    <property type="evidence" value="ECO:0007669"/>
    <property type="project" value="EnsemblFungi"/>
</dbReference>